<evidence type="ECO:0000313" key="1">
    <source>
        <dbReference type="EMBL" id="QSR26747.1"/>
    </source>
</evidence>
<accession>A0ABX7PM07</accession>
<dbReference type="InterPro" id="IPR024006">
    <property type="entry name" value="Alt_signal_exp_actinobact"/>
</dbReference>
<protein>
    <recommendedName>
        <fullName evidence="3">Alternate-type signal peptide domain-containing protein</fullName>
    </recommendedName>
</protein>
<dbReference type="Proteomes" id="UP000662818">
    <property type="component" value="Chromosome"/>
</dbReference>
<evidence type="ECO:0000313" key="2">
    <source>
        <dbReference type="Proteomes" id="UP000662818"/>
    </source>
</evidence>
<reference evidence="1 2" key="1">
    <citation type="submission" date="2017-06" db="EMBL/GenBank/DDBJ databases">
        <title>Complete Genome Sequence of the Soil Carbazole-Degrading Bacterium Nocardioides aromaticivorans IC177.</title>
        <authorList>
            <person name="Vejarano F."/>
            <person name="Suzuki-Minakuchi C."/>
            <person name="Ohtsubo Y."/>
            <person name="Tsuda M."/>
            <person name="Okada K."/>
            <person name="Nojiri H."/>
        </authorList>
    </citation>
    <scope>NUCLEOTIDE SEQUENCE [LARGE SCALE GENOMIC DNA]</scope>
    <source>
        <strain evidence="1 2">IC177</strain>
    </source>
</reference>
<gene>
    <name evidence="1" type="ORF">CFH99_14030</name>
</gene>
<dbReference type="EMBL" id="CP022295">
    <property type="protein sequence ID" value="QSR26747.1"/>
    <property type="molecule type" value="Genomic_DNA"/>
</dbReference>
<evidence type="ECO:0008006" key="3">
    <source>
        <dbReference type="Google" id="ProtNLM"/>
    </source>
</evidence>
<keyword evidence="2" id="KW-1185">Reference proteome</keyword>
<dbReference type="NCBIfam" id="TIGR04089">
    <property type="entry name" value="exp_by_SipW_III"/>
    <property type="match status" value="1"/>
</dbReference>
<proteinExistence type="predicted"/>
<organism evidence="1 2">
    <name type="scientific">Nocardioides aromaticivorans</name>
    <dbReference type="NCBI Taxonomy" id="200618"/>
    <lineage>
        <taxon>Bacteria</taxon>
        <taxon>Bacillati</taxon>
        <taxon>Actinomycetota</taxon>
        <taxon>Actinomycetes</taxon>
        <taxon>Propionibacteriales</taxon>
        <taxon>Nocardioidaceae</taxon>
        <taxon>Nocardioides</taxon>
    </lineage>
</organism>
<sequence>MGTGEPMKKTTKGALAAGGAAVLLMGGAGTLAFWTADADVEGIAATAGELKIINDTCADADWVFDSGEDEASKVWEAGDLIVPGDTLTKTCSFEVQATGEHLRANLDVTDPTRGGSLTGTDLTIDDSFQIDGTDVADGVITEANDGDVVDASITITFLGTAGNGTQTQNVTLSDFGFSLTQVHS</sequence>
<name>A0ABX7PM07_9ACTN</name>